<evidence type="ECO:0000256" key="1">
    <source>
        <dbReference type="ARBA" id="ARBA00022729"/>
    </source>
</evidence>
<reference evidence="5" key="2">
    <citation type="submission" date="2015-06" db="UniProtKB">
        <authorList>
            <consortium name="EnsemblMetazoa"/>
        </authorList>
    </citation>
    <scope>IDENTIFICATION</scope>
</reference>
<dbReference type="SUPFAM" id="SSF48239">
    <property type="entry name" value="Terpenoid cyclases/Protein prenyltransferases"/>
    <property type="match status" value="1"/>
</dbReference>
<dbReference type="PANTHER" id="PTHR11412:SF136">
    <property type="entry name" value="CD109 ANTIGEN"/>
    <property type="match status" value="1"/>
</dbReference>
<dbReference type="GO" id="GO:0005615">
    <property type="term" value="C:extracellular space"/>
    <property type="evidence" value="ECO:0007669"/>
    <property type="project" value="InterPro"/>
</dbReference>
<evidence type="ECO:0000259" key="3">
    <source>
        <dbReference type="Pfam" id="PF07678"/>
    </source>
</evidence>
<dbReference type="Gene3D" id="2.60.40.1940">
    <property type="match status" value="1"/>
</dbReference>
<dbReference type="EMBL" id="CAQQ02093936">
    <property type="status" value="NOT_ANNOTATED_CDS"/>
    <property type="molecule type" value="Genomic_DNA"/>
</dbReference>
<accession>T1GEK5</accession>
<dbReference type="Gene3D" id="2.60.40.10">
    <property type="entry name" value="Immunoglobulins"/>
    <property type="match status" value="1"/>
</dbReference>
<keyword evidence="2" id="KW-0882">Thioester bond</keyword>
<dbReference type="Proteomes" id="UP000015102">
    <property type="component" value="Unassembled WGS sequence"/>
</dbReference>
<feature type="domain" description="Macroglobulin" evidence="4">
    <location>
        <begin position="14"/>
        <end position="71"/>
    </location>
</feature>
<dbReference type="Gene3D" id="2.60.120.1540">
    <property type="match status" value="1"/>
</dbReference>
<evidence type="ECO:0000313" key="6">
    <source>
        <dbReference type="Proteomes" id="UP000015102"/>
    </source>
</evidence>
<dbReference type="HOGENOM" id="CLU_784315_0_0_1"/>
<feature type="domain" description="Alpha-macroglobulin-like TED" evidence="3">
    <location>
        <begin position="259"/>
        <end position="305"/>
    </location>
</feature>
<dbReference type="InterPro" id="IPR011626">
    <property type="entry name" value="Alpha-macroglobulin_TED"/>
</dbReference>
<evidence type="ECO:0008006" key="7">
    <source>
        <dbReference type="Google" id="ProtNLM"/>
    </source>
</evidence>
<evidence type="ECO:0000256" key="2">
    <source>
        <dbReference type="ARBA" id="ARBA00022966"/>
    </source>
</evidence>
<proteinExistence type="predicted"/>
<reference evidence="6" key="1">
    <citation type="submission" date="2013-02" db="EMBL/GenBank/DDBJ databases">
        <authorList>
            <person name="Hughes D."/>
        </authorList>
    </citation>
    <scope>NUCLEOTIDE SEQUENCE</scope>
    <source>
        <strain>Durham</strain>
        <strain evidence="6">NC isolate 2 -- Noor lab</strain>
    </source>
</reference>
<protein>
    <recommendedName>
        <fullName evidence="7">Alpha-2-macroglobulin domain-containing protein</fullName>
    </recommendedName>
</protein>
<dbReference type="InterPro" id="IPR013783">
    <property type="entry name" value="Ig-like_fold"/>
</dbReference>
<dbReference type="EMBL" id="CAQQ02093935">
    <property type="status" value="NOT_ANNOTATED_CDS"/>
    <property type="molecule type" value="Genomic_DNA"/>
</dbReference>
<evidence type="ECO:0000313" key="5">
    <source>
        <dbReference type="EnsemblMetazoa" id="MESCA001771-PA"/>
    </source>
</evidence>
<dbReference type="InterPro" id="IPR008930">
    <property type="entry name" value="Terpenoid_cyclase/PrenylTrfase"/>
</dbReference>
<dbReference type="AlphaFoldDB" id="T1GEK5"/>
<dbReference type="InterPro" id="IPR050473">
    <property type="entry name" value="A2M/Complement_sys"/>
</dbReference>
<dbReference type="STRING" id="36166.T1GEK5"/>
<organism evidence="5 6">
    <name type="scientific">Megaselia scalaris</name>
    <name type="common">Humpbacked fly</name>
    <name type="synonym">Phora scalaris</name>
    <dbReference type="NCBI Taxonomy" id="36166"/>
    <lineage>
        <taxon>Eukaryota</taxon>
        <taxon>Metazoa</taxon>
        <taxon>Ecdysozoa</taxon>
        <taxon>Arthropoda</taxon>
        <taxon>Hexapoda</taxon>
        <taxon>Insecta</taxon>
        <taxon>Pterygota</taxon>
        <taxon>Neoptera</taxon>
        <taxon>Endopterygota</taxon>
        <taxon>Diptera</taxon>
        <taxon>Brachycera</taxon>
        <taxon>Muscomorpha</taxon>
        <taxon>Platypezoidea</taxon>
        <taxon>Phoridae</taxon>
        <taxon>Megaseliini</taxon>
        <taxon>Megaselia</taxon>
    </lineage>
</organism>
<dbReference type="Pfam" id="PF07678">
    <property type="entry name" value="TED_complement"/>
    <property type="match status" value="1"/>
</dbReference>
<dbReference type="Gene3D" id="1.50.10.20">
    <property type="match status" value="1"/>
</dbReference>
<dbReference type="Pfam" id="PF17791">
    <property type="entry name" value="MG3"/>
    <property type="match status" value="1"/>
</dbReference>
<dbReference type="InterPro" id="IPR041555">
    <property type="entry name" value="MG3"/>
</dbReference>
<keyword evidence="1" id="KW-0732">Signal</keyword>
<sequence length="354" mass="39792">DNEIIERKNIEIAKYVLPKFDVNIDTPSNISIEDKTLKVKVSSNYTYGKPVSGKLTVYVNNFFCEESEKIAIEKEYSFEGIADLNIDIEYPNSFDNPLIIKAVVKEDLTGLTQETMTTVYVRTEKYSISGINIPSTFKPGEESVIKIAIKKYDGTPVLDSKNPVTLNALRSSYTEYQESAEKEILKFEGFLNETGSVEFTFIFPYKDNTITEYYLKAKYDDTESWVGHTYFSFESTSTESINLSVKTRNPSIYKDLLVSLSSSFAGRQSITEMIPTIKWLIAQRNSEGGFDSTQDTVVGLQALTMFAQKSGCGNAEMNVEFKTDEGSNGSFSVSKENSLVLQSHILPKSTKFIE</sequence>
<dbReference type="PANTHER" id="PTHR11412">
    <property type="entry name" value="MACROGLOBULIN / COMPLEMENT"/>
    <property type="match status" value="1"/>
</dbReference>
<evidence type="ECO:0000259" key="4">
    <source>
        <dbReference type="Pfam" id="PF17791"/>
    </source>
</evidence>
<keyword evidence="6" id="KW-1185">Reference proteome</keyword>
<name>T1GEK5_MEGSC</name>
<dbReference type="EnsemblMetazoa" id="MESCA001771-RA">
    <property type="protein sequence ID" value="MESCA001771-PA"/>
    <property type="gene ID" value="MESCA001771"/>
</dbReference>